<keyword evidence="3" id="KW-1185">Reference proteome</keyword>
<dbReference type="InterPro" id="IPR009078">
    <property type="entry name" value="Ferritin-like_SF"/>
</dbReference>
<dbReference type="Proteomes" id="UP000270343">
    <property type="component" value="Unassembled WGS sequence"/>
</dbReference>
<organism evidence="2 3">
    <name type="scientific">Streptomyces klenkii</name>
    <dbReference type="NCBI Taxonomy" id="1420899"/>
    <lineage>
        <taxon>Bacteria</taxon>
        <taxon>Bacillati</taxon>
        <taxon>Actinomycetota</taxon>
        <taxon>Actinomycetes</taxon>
        <taxon>Kitasatosporales</taxon>
        <taxon>Streptomycetaceae</taxon>
        <taxon>Streptomyces</taxon>
    </lineage>
</organism>
<dbReference type="AlphaFoldDB" id="A0A3B0BTY9"/>
<dbReference type="OrthoDB" id="5500270at2"/>
<reference evidence="2 3" key="1">
    <citation type="journal article" date="2015" name="Antonie Van Leeuwenhoek">
        <title>Streptomyces klenkii sp. nov., isolated from deep marine sediment.</title>
        <authorList>
            <person name="Veyisoglu A."/>
            <person name="Sahin N."/>
        </authorList>
    </citation>
    <scope>NUCLEOTIDE SEQUENCE [LARGE SCALE GENOMIC DNA]</scope>
    <source>
        <strain evidence="2 3">KCTC 29202</strain>
    </source>
</reference>
<dbReference type="EMBL" id="RBAM01000002">
    <property type="protein sequence ID" value="RKN76392.1"/>
    <property type="molecule type" value="Genomic_DNA"/>
</dbReference>
<evidence type="ECO:0000256" key="1">
    <source>
        <dbReference type="SAM" id="MobiDB-lite"/>
    </source>
</evidence>
<dbReference type="RefSeq" id="WP_120753724.1">
    <property type="nucleotide sequence ID" value="NZ_JBFADQ010000028.1"/>
</dbReference>
<dbReference type="InterPro" id="IPR025859">
    <property type="entry name" value="AurF/CmlI"/>
</dbReference>
<dbReference type="Gene3D" id="1.10.620.20">
    <property type="entry name" value="Ribonucleotide Reductase, subunit A"/>
    <property type="match status" value="1"/>
</dbReference>
<proteinExistence type="predicted"/>
<feature type="region of interest" description="Disordered" evidence="1">
    <location>
        <begin position="376"/>
        <end position="400"/>
    </location>
</feature>
<dbReference type="SUPFAM" id="SSF47240">
    <property type="entry name" value="Ferritin-like"/>
    <property type="match status" value="1"/>
</dbReference>
<dbReference type="CDD" id="cd00657">
    <property type="entry name" value="Ferritin_like"/>
    <property type="match status" value="1"/>
</dbReference>
<evidence type="ECO:0000313" key="2">
    <source>
        <dbReference type="EMBL" id="RKN76392.1"/>
    </source>
</evidence>
<evidence type="ECO:0000313" key="3">
    <source>
        <dbReference type="Proteomes" id="UP000270343"/>
    </source>
</evidence>
<sequence>MATRNLYAHDPGDQGWTVPATGAARFSWEYGEGREDGSGRDRLLALYQKGKDKQWDAQKRIDWSLPVDPYDPIGEPEESSPLFGTPYWDRMGEKDKGELRHMYAAWQFSQFLHGEQGAMVCAARIVESVPDLDAKFYSATQVMDEARHAELYGRFLREKVGLLYPIDDNLQSLLGDTLRDSRWDMPYLGMQVLIEGLALAAFGMLRDVTDKPLPKQILAYVMQDEARHVAFGRMALRDYYRQLSRAELREREEFVIEGCYLMRDRLRGEVVLTDFGIPYDEAIRLSEDSEYVRIFRKLLFSRIVPCVKDIGLWGERLQRAYVDMGVLELGDASLDLLMAQDEEVAEKLDAQRFAAEEAARKGEVAEAIAAGAGEAAGVAGGGGASGTGEAPGAAAGPQEV</sequence>
<comment type="caution">
    <text evidence="2">The sequence shown here is derived from an EMBL/GenBank/DDBJ whole genome shotgun (WGS) entry which is preliminary data.</text>
</comment>
<dbReference type="GO" id="GO:0016491">
    <property type="term" value="F:oxidoreductase activity"/>
    <property type="evidence" value="ECO:0007669"/>
    <property type="project" value="InterPro"/>
</dbReference>
<protein>
    <submittedName>
        <fullName evidence="2">Ferritin-like domain-containing protein</fullName>
    </submittedName>
</protein>
<dbReference type="Pfam" id="PF11583">
    <property type="entry name" value="AurF"/>
    <property type="match status" value="1"/>
</dbReference>
<feature type="compositionally biased region" description="Low complexity" evidence="1">
    <location>
        <begin position="387"/>
        <end position="400"/>
    </location>
</feature>
<name>A0A3B0BTY9_9ACTN</name>
<gene>
    <name evidence="2" type="ORF">D7231_05190</name>
</gene>
<accession>A0A3B0BTY9</accession>
<dbReference type="InterPro" id="IPR012348">
    <property type="entry name" value="RNR-like"/>
</dbReference>